<dbReference type="Gene3D" id="3.90.1180.10">
    <property type="entry name" value="Ribosomal protein L13"/>
    <property type="match status" value="1"/>
</dbReference>
<dbReference type="GO" id="GO:0006412">
    <property type="term" value="P:translation"/>
    <property type="evidence" value="ECO:0007669"/>
    <property type="project" value="UniProtKB-UniRule"/>
</dbReference>
<dbReference type="SUPFAM" id="SSF52161">
    <property type="entry name" value="Ribosomal protein L13"/>
    <property type="match status" value="1"/>
</dbReference>
<keyword evidence="3 5" id="KW-0687">Ribonucleoprotein</keyword>
<dbReference type="GO" id="GO:0003735">
    <property type="term" value="F:structural constituent of ribosome"/>
    <property type="evidence" value="ECO:0007669"/>
    <property type="project" value="InterPro"/>
</dbReference>
<accession>A0A235BSD6</accession>
<evidence type="ECO:0000256" key="5">
    <source>
        <dbReference type="HAMAP-Rule" id="MF_01366"/>
    </source>
</evidence>
<sequence>MKIFVLKKEAVMRNWYLVDAQGQVLGRLASRIARLLMGKHKPFYTPHVDAGDHVVVVNAKGIRVTGKKQTDKIYYHHSMYPGGLKQRTYQQIVERFPTRPLELAVKRMLPKNRHQSRRMLRLHIYSGPEHKQQAQKPVPIEL</sequence>
<evidence type="ECO:0000256" key="1">
    <source>
        <dbReference type="ARBA" id="ARBA00006227"/>
    </source>
</evidence>
<dbReference type="PANTHER" id="PTHR11545">
    <property type="entry name" value="RIBOSOMAL PROTEIN L13"/>
    <property type="match status" value="1"/>
</dbReference>
<evidence type="ECO:0000313" key="6">
    <source>
        <dbReference type="EMBL" id="OYD15121.1"/>
    </source>
</evidence>
<gene>
    <name evidence="5" type="primary">rplM</name>
    <name evidence="6" type="ORF">CH330_06660</name>
</gene>
<dbReference type="Proteomes" id="UP000215559">
    <property type="component" value="Unassembled WGS sequence"/>
</dbReference>
<evidence type="ECO:0000256" key="4">
    <source>
        <dbReference type="ARBA" id="ARBA00035201"/>
    </source>
</evidence>
<dbReference type="InterPro" id="IPR036899">
    <property type="entry name" value="Ribosomal_uL13_sf"/>
</dbReference>
<dbReference type="NCBIfam" id="TIGR01066">
    <property type="entry name" value="rplM_bact"/>
    <property type="match status" value="1"/>
</dbReference>
<dbReference type="PIRSF" id="PIRSF002181">
    <property type="entry name" value="Ribosomal_L13"/>
    <property type="match status" value="1"/>
</dbReference>
<organism evidence="6 7">
    <name type="scientific">candidate division WOR-3 bacterium JGI_Cruoil_03_51_56</name>
    <dbReference type="NCBI Taxonomy" id="1973747"/>
    <lineage>
        <taxon>Bacteria</taxon>
        <taxon>Bacteria division WOR-3</taxon>
    </lineage>
</organism>
<dbReference type="GO" id="GO:0017148">
    <property type="term" value="P:negative regulation of translation"/>
    <property type="evidence" value="ECO:0007669"/>
    <property type="project" value="TreeGrafter"/>
</dbReference>
<dbReference type="CDD" id="cd00392">
    <property type="entry name" value="Ribosomal_L13"/>
    <property type="match status" value="1"/>
</dbReference>
<evidence type="ECO:0000313" key="7">
    <source>
        <dbReference type="Proteomes" id="UP000215559"/>
    </source>
</evidence>
<reference evidence="6 7" key="1">
    <citation type="submission" date="2017-07" db="EMBL/GenBank/DDBJ databases">
        <title>Recovery of genomes from metagenomes via a dereplication, aggregation, and scoring strategy.</title>
        <authorList>
            <person name="Sieber C.M."/>
            <person name="Probst A.J."/>
            <person name="Sharrar A."/>
            <person name="Thomas B.C."/>
            <person name="Hess M."/>
            <person name="Tringe S.G."/>
            <person name="Banfield J.F."/>
        </authorList>
    </citation>
    <scope>NUCLEOTIDE SEQUENCE [LARGE SCALE GENOMIC DNA]</scope>
    <source>
        <strain evidence="6">JGI_Cruoil_03_51_56</strain>
    </source>
</reference>
<dbReference type="HAMAP" id="MF_01366">
    <property type="entry name" value="Ribosomal_uL13"/>
    <property type="match status" value="1"/>
</dbReference>
<dbReference type="AlphaFoldDB" id="A0A235BSD6"/>
<dbReference type="EMBL" id="NOZP01000122">
    <property type="protein sequence ID" value="OYD15121.1"/>
    <property type="molecule type" value="Genomic_DNA"/>
</dbReference>
<evidence type="ECO:0000256" key="2">
    <source>
        <dbReference type="ARBA" id="ARBA00022980"/>
    </source>
</evidence>
<comment type="similarity">
    <text evidence="1 5">Belongs to the universal ribosomal protein uL13 family.</text>
</comment>
<comment type="subunit">
    <text evidence="5">Part of the 50S ribosomal subunit.</text>
</comment>
<keyword evidence="2 5" id="KW-0689">Ribosomal protein</keyword>
<protein>
    <recommendedName>
        <fullName evidence="4 5">Large ribosomal subunit protein uL13</fullName>
    </recommendedName>
</protein>
<dbReference type="GO" id="GO:0003729">
    <property type="term" value="F:mRNA binding"/>
    <property type="evidence" value="ECO:0007669"/>
    <property type="project" value="UniProtKB-ARBA"/>
</dbReference>
<dbReference type="PANTHER" id="PTHR11545:SF2">
    <property type="entry name" value="LARGE RIBOSOMAL SUBUNIT PROTEIN UL13M"/>
    <property type="match status" value="1"/>
</dbReference>
<dbReference type="Pfam" id="PF00572">
    <property type="entry name" value="Ribosomal_L13"/>
    <property type="match status" value="1"/>
</dbReference>
<dbReference type="InterPro" id="IPR005822">
    <property type="entry name" value="Ribosomal_uL13"/>
</dbReference>
<comment type="caution">
    <text evidence="6">The sequence shown here is derived from an EMBL/GenBank/DDBJ whole genome shotgun (WGS) entry which is preliminary data.</text>
</comment>
<dbReference type="InterPro" id="IPR005823">
    <property type="entry name" value="Ribosomal_uL13_bac-type"/>
</dbReference>
<evidence type="ECO:0000256" key="3">
    <source>
        <dbReference type="ARBA" id="ARBA00023274"/>
    </source>
</evidence>
<name>A0A235BSD6_UNCW3</name>
<comment type="function">
    <text evidence="5">This protein is one of the early assembly proteins of the 50S ribosomal subunit, although it is not seen to bind rRNA by itself. It is important during the early stages of 50S assembly.</text>
</comment>
<proteinExistence type="inferred from homology"/>
<dbReference type="GO" id="GO:0022625">
    <property type="term" value="C:cytosolic large ribosomal subunit"/>
    <property type="evidence" value="ECO:0007669"/>
    <property type="project" value="TreeGrafter"/>
</dbReference>
<dbReference type="FunFam" id="3.90.1180.10:FF:000001">
    <property type="entry name" value="50S ribosomal protein L13"/>
    <property type="match status" value="1"/>
</dbReference>